<evidence type="ECO:0000313" key="3">
    <source>
        <dbReference type="EMBL" id="SAK43696.1"/>
    </source>
</evidence>
<dbReference type="SUPFAM" id="SSF51905">
    <property type="entry name" value="FAD/NAD(P)-binding domain"/>
    <property type="match status" value="1"/>
</dbReference>
<dbReference type="PANTHER" id="PTHR13847">
    <property type="entry name" value="SARCOSINE DEHYDROGENASE-RELATED"/>
    <property type="match status" value="1"/>
</dbReference>
<name>A0A157ZDU2_9BURK</name>
<protein>
    <submittedName>
        <fullName evidence="3">D-amino-acid dehydrogenase</fullName>
    </submittedName>
</protein>
<evidence type="ECO:0000256" key="1">
    <source>
        <dbReference type="ARBA" id="ARBA00023002"/>
    </source>
</evidence>
<evidence type="ECO:0000313" key="4">
    <source>
        <dbReference type="Proteomes" id="UP000054978"/>
    </source>
</evidence>
<evidence type="ECO:0000259" key="2">
    <source>
        <dbReference type="Pfam" id="PF01266"/>
    </source>
</evidence>
<dbReference type="GO" id="GO:0016491">
    <property type="term" value="F:oxidoreductase activity"/>
    <property type="evidence" value="ECO:0007669"/>
    <property type="project" value="UniProtKB-KW"/>
</dbReference>
<dbReference type="Gene3D" id="3.30.9.10">
    <property type="entry name" value="D-Amino Acid Oxidase, subunit A, domain 2"/>
    <property type="match status" value="1"/>
</dbReference>
<sequence>MTMNVSNEEMSDVVVIGAGIVGLACAWAALRDGARVTIVDRDFEGDRASHGNAGGIAVTESTPIAVHGMFTKAAKWLIDPLGPLALDWKHLPKALPWFMAFRRATEPARYQAISHALALLNNRVYDDILPMFDDIGATSMHYRQGALTVYETDEAFAADQAEWMLKRELGARWHAMNAQQVRECEPALAPLFRHGVFLDDWSHVGDPRRIVTLLRERVRALGARFVTGVARAIESPDAVLLDDATRVKGRRIVVAAGAWSSALAKSIGDRVLLESERGYNATLPKHGVRLNREVIFAERKFVATPLDVGVRIGGAAEFAGVDAPPNYRRSDALLALGKRFIPGIDDTEAMKWMGNRPATPDSLPVIGASPRVPSVVYAFGHGHLGLTQSATTAALVADVLASRTPRLPLAPYSIARFEN</sequence>
<dbReference type="RefSeq" id="WP_087042661.1">
    <property type="nucleotide sequence ID" value="NZ_FCOB02000002.1"/>
</dbReference>
<accession>A0A157ZDU2</accession>
<dbReference type="GO" id="GO:0005737">
    <property type="term" value="C:cytoplasm"/>
    <property type="evidence" value="ECO:0007669"/>
    <property type="project" value="TreeGrafter"/>
</dbReference>
<organism evidence="3 4">
    <name type="scientific">Caballeronia ptereochthonis</name>
    <dbReference type="NCBI Taxonomy" id="1777144"/>
    <lineage>
        <taxon>Bacteria</taxon>
        <taxon>Pseudomonadati</taxon>
        <taxon>Pseudomonadota</taxon>
        <taxon>Betaproteobacteria</taxon>
        <taxon>Burkholderiales</taxon>
        <taxon>Burkholderiaceae</taxon>
        <taxon>Caballeronia</taxon>
    </lineage>
</organism>
<dbReference type="SUPFAM" id="SSF54373">
    <property type="entry name" value="FAD-linked reductases, C-terminal domain"/>
    <property type="match status" value="1"/>
</dbReference>
<reference evidence="3" key="1">
    <citation type="submission" date="2016-01" db="EMBL/GenBank/DDBJ databases">
        <authorList>
            <person name="Peeters C."/>
        </authorList>
    </citation>
    <scope>NUCLEOTIDE SEQUENCE [LARGE SCALE GENOMIC DNA]</scope>
    <source>
        <strain evidence="3">LMG 29326</strain>
    </source>
</reference>
<comment type="caution">
    <text evidence="3">The sequence shown here is derived from an EMBL/GenBank/DDBJ whole genome shotgun (WGS) entry which is preliminary data.</text>
</comment>
<dbReference type="Pfam" id="PF01266">
    <property type="entry name" value="DAO"/>
    <property type="match status" value="1"/>
</dbReference>
<keyword evidence="4" id="KW-1185">Reference proteome</keyword>
<keyword evidence="1" id="KW-0560">Oxidoreductase</keyword>
<dbReference type="STRING" id="1777144.AWB83_00484"/>
<dbReference type="InterPro" id="IPR036188">
    <property type="entry name" value="FAD/NAD-bd_sf"/>
</dbReference>
<dbReference type="PANTHER" id="PTHR13847:SF289">
    <property type="entry name" value="GLYCINE OXIDASE"/>
    <property type="match status" value="1"/>
</dbReference>
<dbReference type="EMBL" id="FCOB02000002">
    <property type="protein sequence ID" value="SAK43696.1"/>
    <property type="molecule type" value="Genomic_DNA"/>
</dbReference>
<dbReference type="Proteomes" id="UP000054978">
    <property type="component" value="Unassembled WGS sequence"/>
</dbReference>
<gene>
    <name evidence="3" type="ORF">AWB83_00484</name>
</gene>
<dbReference type="Gene3D" id="3.50.50.60">
    <property type="entry name" value="FAD/NAD(P)-binding domain"/>
    <property type="match status" value="2"/>
</dbReference>
<proteinExistence type="predicted"/>
<feature type="domain" description="FAD dependent oxidoreductase" evidence="2">
    <location>
        <begin position="12"/>
        <end position="398"/>
    </location>
</feature>
<dbReference type="InterPro" id="IPR006076">
    <property type="entry name" value="FAD-dep_OxRdtase"/>
</dbReference>
<dbReference type="AlphaFoldDB" id="A0A157ZDU2"/>